<evidence type="ECO:0000313" key="5">
    <source>
        <dbReference type="Proteomes" id="UP000184383"/>
    </source>
</evidence>
<accession>A0A1L9RGI6</accession>
<keyword evidence="2" id="KW-1133">Transmembrane helix</keyword>
<protein>
    <recommendedName>
        <fullName evidence="3">Peptidase A1 domain-containing protein</fullName>
    </recommendedName>
</protein>
<keyword evidence="5" id="KW-1185">Reference proteome</keyword>
<dbReference type="Proteomes" id="UP000184383">
    <property type="component" value="Unassembled WGS sequence"/>
</dbReference>
<reference evidence="5" key="1">
    <citation type="journal article" date="2017" name="Genome Biol.">
        <title>Comparative genomics reveals high biological diversity and specific adaptations in the industrially and medically important fungal genus Aspergillus.</title>
        <authorList>
            <person name="de Vries R.P."/>
            <person name="Riley R."/>
            <person name="Wiebenga A."/>
            <person name="Aguilar-Osorio G."/>
            <person name="Amillis S."/>
            <person name="Uchima C.A."/>
            <person name="Anderluh G."/>
            <person name="Asadollahi M."/>
            <person name="Askin M."/>
            <person name="Barry K."/>
            <person name="Battaglia E."/>
            <person name="Bayram O."/>
            <person name="Benocci T."/>
            <person name="Braus-Stromeyer S.A."/>
            <person name="Caldana C."/>
            <person name="Canovas D."/>
            <person name="Cerqueira G.C."/>
            <person name="Chen F."/>
            <person name="Chen W."/>
            <person name="Choi C."/>
            <person name="Clum A."/>
            <person name="Dos Santos R.A."/>
            <person name="Damasio A.R."/>
            <person name="Diallinas G."/>
            <person name="Emri T."/>
            <person name="Fekete E."/>
            <person name="Flipphi M."/>
            <person name="Freyberg S."/>
            <person name="Gallo A."/>
            <person name="Gournas C."/>
            <person name="Habgood R."/>
            <person name="Hainaut M."/>
            <person name="Harispe M.L."/>
            <person name="Henrissat B."/>
            <person name="Hilden K.S."/>
            <person name="Hope R."/>
            <person name="Hossain A."/>
            <person name="Karabika E."/>
            <person name="Karaffa L."/>
            <person name="Karanyi Z."/>
            <person name="Krasevec N."/>
            <person name="Kuo A."/>
            <person name="Kusch H."/>
            <person name="LaButti K."/>
            <person name="Lagendijk E.L."/>
            <person name="Lapidus A."/>
            <person name="Levasseur A."/>
            <person name="Lindquist E."/>
            <person name="Lipzen A."/>
            <person name="Logrieco A.F."/>
            <person name="MacCabe A."/>
            <person name="Maekelae M.R."/>
            <person name="Malavazi I."/>
            <person name="Melin P."/>
            <person name="Meyer V."/>
            <person name="Mielnichuk N."/>
            <person name="Miskei M."/>
            <person name="Molnar A.P."/>
            <person name="Mule G."/>
            <person name="Ngan C.Y."/>
            <person name="Orejas M."/>
            <person name="Orosz E."/>
            <person name="Ouedraogo J.P."/>
            <person name="Overkamp K.M."/>
            <person name="Park H.-S."/>
            <person name="Perrone G."/>
            <person name="Piumi F."/>
            <person name="Punt P.J."/>
            <person name="Ram A.F."/>
            <person name="Ramon A."/>
            <person name="Rauscher S."/>
            <person name="Record E."/>
            <person name="Riano-Pachon D.M."/>
            <person name="Robert V."/>
            <person name="Roehrig J."/>
            <person name="Ruller R."/>
            <person name="Salamov A."/>
            <person name="Salih N.S."/>
            <person name="Samson R.A."/>
            <person name="Sandor E."/>
            <person name="Sanguinetti M."/>
            <person name="Schuetze T."/>
            <person name="Sepcic K."/>
            <person name="Shelest E."/>
            <person name="Sherlock G."/>
            <person name="Sophianopoulou V."/>
            <person name="Squina F.M."/>
            <person name="Sun H."/>
            <person name="Susca A."/>
            <person name="Todd R.B."/>
            <person name="Tsang A."/>
            <person name="Unkles S.E."/>
            <person name="van de Wiele N."/>
            <person name="van Rossen-Uffink D."/>
            <person name="Oliveira J.V."/>
            <person name="Vesth T.C."/>
            <person name="Visser J."/>
            <person name="Yu J.-H."/>
            <person name="Zhou M."/>
            <person name="Andersen M.R."/>
            <person name="Archer D.B."/>
            <person name="Baker S.E."/>
            <person name="Benoit I."/>
            <person name="Brakhage A.A."/>
            <person name="Braus G.H."/>
            <person name="Fischer R."/>
            <person name="Frisvad J.C."/>
            <person name="Goldman G.H."/>
            <person name="Houbraken J."/>
            <person name="Oakley B."/>
            <person name="Pocsi I."/>
            <person name="Scazzocchio C."/>
            <person name="Seiboth B."/>
            <person name="vanKuyk P.A."/>
            <person name="Wortman J."/>
            <person name="Dyer P.S."/>
            <person name="Grigoriev I.V."/>
        </authorList>
    </citation>
    <scope>NUCLEOTIDE SEQUENCE [LARGE SCALE GENOMIC DNA]</scope>
    <source>
        <strain evidence="5">DTO 134E9</strain>
    </source>
</reference>
<keyword evidence="2" id="KW-0812">Transmembrane</keyword>
<feature type="transmembrane region" description="Helical" evidence="2">
    <location>
        <begin position="450"/>
        <end position="472"/>
    </location>
</feature>
<dbReference type="PROSITE" id="PS51767">
    <property type="entry name" value="PEPTIDASE_A1"/>
    <property type="match status" value="1"/>
</dbReference>
<dbReference type="Gene3D" id="2.40.70.10">
    <property type="entry name" value="Acid Proteases"/>
    <property type="match status" value="2"/>
</dbReference>
<evidence type="ECO:0000256" key="2">
    <source>
        <dbReference type="SAM" id="Phobius"/>
    </source>
</evidence>
<dbReference type="InterPro" id="IPR021109">
    <property type="entry name" value="Peptidase_aspartic_dom_sf"/>
</dbReference>
<dbReference type="GeneID" id="63753584"/>
<feature type="domain" description="Peptidase A1" evidence="3">
    <location>
        <begin position="15"/>
        <end position="381"/>
    </location>
</feature>
<evidence type="ECO:0000256" key="1">
    <source>
        <dbReference type="SAM" id="MobiDB-lite"/>
    </source>
</evidence>
<evidence type="ECO:0000313" key="4">
    <source>
        <dbReference type="EMBL" id="OJJ33978.1"/>
    </source>
</evidence>
<feature type="compositionally biased region" description="Low complexity" evidence="1">
    <location>
        <begin position="424"/>
        <end position="440"/>
    </location>
</feature>
<dbReference type="Pfam" id="PF00026">
    <property type="entry name" value="Asp"/>
    <property type="match status" value="1"/>
</dbReference>
<keyword evidence="2" id="KW-0472">Membrane</keyword>
<dbReference type="AlphaFoldDB" id="A0A1L9RGI6"/>
<sequence>MPWSENIYGPDGPWHAVSVNIGIPRQAVDLYPGGRWSGTILTSSVCDKQTPCYSKKAGLYNQSVSDTAGDITDFGSPGGFTITNVAGSAVTKTLHDTVNWGSIKVPNVSLTAVESVHQTYPGGQKIPVEVGVLSLGSPQISHVDYGTWMFIPGYLWTVGEIPSYSYGLHIGSASQNIPGSLYLGGYDQNRVLGDISTQSFISFSSAEPGGQLMIDMTDIGLGVATGGSPWNFTMKDGLLTQSNSSILAPFSVEVNPVKPYLYLPQSTCDAITSHLPVTFNQSLGLYLWDTDSSHYQAITSSPAYLWFMFLKDTQNNQNITIKVPFALLNLTLEAPLVEQSTPYFPCYPVNDTYTIGRAFLQAAFISVNWATGDSDGRWFLAQAPGPAVASTASIQPIAVEDKSISGSTSSWENSWEGRWTPLPDDSNSNTTSNSTLVSDSDSPLSIGAKAGIGVGCAVAGLVLIGAVFWILVLRRRRAAVEKAANDPNKNAFDNGFVQRRPQYYPHELGVRPEDSVMPSEAHGVPIRLRNPPDEHVEMST</sequence>
<dbReference type="SUPFAM" id="SSF50630">
    <property type="entry name" value="Acid proteases"/>
    <property type="match status" value="1"/>
</dbReference>
<proteinExistence type="predicted"/>
<dbReference type="EMBL" id="KV878213">
    <property type="protein sequence ID" value="OJJ33978.1"/>
    <property type="molecule type" value="Genomic_DNA"/>
</dbReference>
<dbReference type="RefSeq" id="XP_040687654.1">
    <property type="nucleotide sequence ID" value="XM_040837736.1"/>
</dbReference>
<dbReference type="VEuPathDB" id="FungiDB:ASPWEDRAFT_52328"/>
<name>A0A1L9RGI6_ASPWE</name>
<gene>
    <name evidence="4" type="ORF">ASPWEDRAFT_52328</name>
</gene>
<dbReference type="OrthoDB" id="4074350at2759"/>
<organism evidence="4 5">
    <name type="scientific">Aspergillus wentii DTO 134E9</name>
    <dbReference type="NCBI Taxonomy" id="1073089"/>
    <lineage>
        <taxon>Eukaryota</taxon>
        <taxon>Fungi</taxon>
        <taxon>Dikarya</taxon>
        <taxon>Ascomycota</taxon>
        <taxon>Pezizomycotina</taxon>
        <taxon>Eurotiomycetes</taxon>
        <taxon>Eurotiomycetidae</taxon>
        <taxon>Eurotiales</taxon>
        <taxon>Aspergillaceae</taxon>
        <taxon>Aspergillus</taxon>
        <taxon>Aspergillus subgen. Cremei</taxon>
    </lineage>
</organism>
<dbReference type="InterPro" id="IPR033121">
    <property type="entry name" value="PEPTIDASE_A1"/>
</dbReference>
<evidence type="ECO:0000259" key="3">
    <source>
        <dbReference type="PROSITE" id="PS51767"/>
    </source>
</evidence>
<feature type="region of interest" description="Disordered" evidence="1">
    <location>
        <begin position="405"/>
        <end position="440"/>
    </location>
</feature>